<reference evidence="12 13" key="1">
    <citation type="journal article" date="2023" name="Res Sq">
        <title>Genomic and morphological characterization of Knufia obscura isolated from the Mars 2020 spacecraft assembly facility.</title>
        <authorList>
            <person name="Chander A.M."/>
            <person name="Teixeira M.M."/>
            <person name="Singh N.K."/>
            <person name="Williams M.P."/>
            <person name="Parker C.W."/>
            <person name="Leo P."/>
            <person name="Stajich J.E."/>
            <person name="Torok T."/>
            <person name="Tighe S."/>
            <person name="Mason C.E."/>
            <person name="Venkateswaran K."/>
        </authorList>
    </citation>
    <scope>NUCLEOTIDE SEQUENCE [LARGE SCALE GENOMIC DNA]</scope>
    <source>
        <strain evidence="12 13">CCFEE 5817</strain>
    </source>
</reference>
<gene>
    <name evidence="12" type="ORF">PMZ80_000747</name>
</gene>
<evidence type="ECO:0000313" key="12">
    <source>
        <dbReference type="EMBL" id="KAK5946604.1"/>
    </source>
</evidence>
<name>A0ABR0S163_9EURO</name>
<evidence type="ECO:0000256" key="5">
    <source>
        <dbReference type="ARBA" id="ARBA00022737"/>
    </source>
</evidence>
<evidence type="ECO:0000256" key="7">
    <source>
        <dbReference type="ARBA" id="ARBA00022786"/>
    </source>
</evidence>
<feature type="domain" description="RING-type" evidence="11">
    <location>
        <begin position="96"/>
        <end position="301"/>
    </location>
</feature>
<dbReference type="Pfam" id="PF01485">
    <property type="entry name" value="IBR"/>
    <property type="match status" value="1"/>
</dbReference>
<keyword evidence="13" id="KW-1185">Reference proteome</keyword>
<evidence type="ECO:0000313" key="13">
    <source>
        <dbReference type="Proteomes" id="UP001334248"/>
    </source>
</evidence>
<keyword evidence="8" id="KW-0862">Zinc</keyword>
<evidence type="ECO:0000259" key="11">
    <source>
        <dbReference type="PROSITE" id="PS51873"/>
    </source>
</evidence>
<comment type="catalytic activity">
    <reaction evidence="1">
        <text>[E2 ubiquitin-conjugating enzyme]-S-ubiquitinyl-L-cysteine + [acceptor protein]-L-lysine = [E2 ubiquitin-conjugating enzyme]-L-cysteine + [acceptor protein]-N(6)-ubiquitinyl-L-lysine.</text>
        <dbReference type="EC" id="2.3.2.31"/>
    </reaction>
</comment>
<dbReference type="SUPFAM" id="SSF57850">
    <property type="entry name" value="RING/U-box"/>
    <property type="match status" value="3"/>
</dbReference>
<dbReference type="PROSITE" id="PS51873">
    <property type="entry name" value="TRIAD"/>
    <property type="match status" value="1"/>
</dbReference>
<keyword evidence="6 9" id="KW-0863">Zinc-finger</keyword>
<keyword evidence="5" id="KW-0677">Repeat</keyword>
<organism evidence="12 13">
    <name type="scientific">Knufia obscura</name>
    <dbReference type="NCBI Taxonomy" id="1635080"/>
    <lineage>
        <taxon>Eukaryota</taxon>
        <taxon>Fungi</taxon>
        <taxon>Dikarya</taxon>
        <taxon>Ascomycota</taxon>
        <taxon>Pezizomycotina</taxon>
        <taxon>Eurotiomycetes</taxon>
        <taxon>Chaetothyriomycetidae</taxon>
        <taxon>Chaetothyriales</taxon>
        <taxon>Trichomeriaceae</taxon>
        <taxon>Knufia</taxon>
    </lineage>
</organism>
<dbReference type="InterPro" id="IPR031127">
    <property type="entry name" value="E3_UB_ligase_RBR"/>
</dbReference>
<accession>A0ABR0S163</accession>
<dbReference type="PANTHER" id="PTHR11685">
    <property type="entry name" value="RBR FAMILY RING FINGER AND IBR DOMAIN-CONTAINING"/>
    <property type="match status" value="1"/>
</dbReference>
<dbReference type="InterPro" id="IPR001841">
    <property type="entry name" value="Znf_RING"/>
</dbReference>
<dbReference type="Gene3D" id="3.30.40.10">
    <property type="entry name" value="Zinc/RING finger domain, C3HC4 (zinc finger)"/>
    <property type="match status" value="2"/>
</dbReference>
<dbReference type="InterPro" id="IPR002867">
    <property type="entry name" value="IBR_dom"/>
</dbReference>
<evidence type="ECO:0000256" key="8">
    <source>
        <dbReference type="ARBA" id="ARBA00022833"/>
    </source>
</evidence>
<dbReference type="EMBL" id="JAVHJV010000001">
    <property type="protein sequence ID" value="KAK5946604.1"/>
    <property type="molecule type" value="Genomic_DNA"/>
</dbReference>
<keyword evidence="3" id="KW-0808">Transferase</keyword>
<keyword evidence="4" id="KW-0479">Metal-binding</keyword>
<sequence length="455" mass="52175">MADDLSEALEDSLLSTIDLQLDEIDEELEDSQLETDEDFALAAWRRQLQAWKADTEAESPNISATRITKRAADLDIGTPQKKRRGKRATKVKPKPEEADCDICTESFPIKSTVPLSCCGTRYCKSCLESWFHASLESKCVPKCCGNEFEPENFYGFIPQKQQLQRQYDMVKKELDADDKSYCCHPECGAFIGIDAGLTDFVRCNKCKRKTCTTCHKGISEHIGKNRMCKNHLNDEILEETMIENEWKRCPGCKVVIEKNGGCINVHVTEESEAETEHKLADDERIQQGLRPPRSPPASLTACAIQHNACVFRSQAHPFYYDLHSHKGAAPNRAKVCIICRNEIDSHEDTWIHIDTCNNAFHAHCLPCWIEYKQQKQREVDDDQKDDWRPDCPICRAIFMERPVAPAHGAVEFGSAEIETRFDHLPEEIRAEVLRREEDDFDEWPMVIWTDRLHPE</sequence>
<evidence type="ECO:0000256" key="2">
    <source>
        <dbReference type="ARBA" id="ARBA00012251"/>
    </source>
</evidence>
<evidence type="ECO:0000256" key="4">
    <source>
        <dbReference type="ARBA" id="ARBA00022723"/>
    </source>
</evidence>
<evidence type="ECO:0000256" key="1">
    <source>
        <dbReference type="ARBA" id="ARBA00001798"/>
    </source>
</evidence>
<evidence type="ECO:0000259" key="10">
    <source>
        <dbReference type="PROSITE" id="PS50089"/>
    </source>
</evidence>
<feature type="domain" description="RING-type" evidence="10">
    <location>
        <begin position="336"/>
        <end position="395"/>
    </location>
</feature>
<dbReference type="GeneID" id="89994196"/>
<dbReference type="Proteomes" id="UP001334248">
    <property type="component" value="Unassembled WGS sequence"/>
</dbReference>
<dbReference type="SMART" id="SM00184">
    <property type="entry name" value="RING"/>
    <property type="match status" value="2"/>
</dbReference>
<dbReference type="EC" id="2.3.2.31" evidence="2"/>
<proteinExistence type="predicted"/>
<dbReference type="PROSITE" id="PS50089">
    <property type="entry name" value="ZF_RING_2"/>
    <property type="match status" value="1"/>
</dbReference>
<evidence type="ECO:0000256" key="6">
    <source>
        <dbReference type="ARBA" id="ARBA00022771"/>
    </source>
</evidence>
<evidence type="ECO:0000256" key="9">
    <source>
        <dbReference type="PROSITE-ProRule" id="PRU00175"/>
    </source>
</evidence>
<protein>
    <recommendedName>
        <fullName evidence="2">RBR-type E3 ubiquitin transferase</fullName>
        <ecNumber evidence="2">2.3.2.31</ecNumber>
    </recommendedName>
</protein>
<evidence type="ECO:0000256" key="3">
    <source>
        <dbReference type="ARBA" id="ARBA00022679"/>
    </source>
</evidence>
<keyword evidence="7" id="KW-0833">Ubl conjugation pathway</keyword>
<dbReference type="InterPro" id="IPR044066">
    <property type="entry name" value="TRIAD_supradom"/>
</dbReference>
<dbReference type="InterPro" id="IPR013083">
    <property type="entry name" value="Znf_RING/FYVE/PHD"/>
</dbReference>
<comment type="caution">
    <text evidence="12">The sequence shown here is derived from an EMBL/GenBank/DDBJ whole genome shotgun (WGS) entry which is preliminary data.</text>
</comment>
<dbReference type="RefSeq" id="XP_064734694.1">
    <property type="nucleotide sequence ID" value="XM_064869197.1"/>
</dbReference>